<reference evidence="2" key="2">
    <citation type="submission" date="2021-10" db="EMBL/GenBank/DDBJ databases">
        <title>Phylogenomics reveals ancestral predisposition of the termite-cultivated fungus Termitomyces towards a domesticated lifestyle.</title>
        <authorList>
            <person name="Auxier B."/>
            <person name="Grum-Grzhimaylo A."/>
            <person name="Cardenas M.E."/>
            <person name="Lodge J.D."/>
            <person name="Laessoe T."/>
            <person name="Pedersen O."/>
            <person name="Smith M.E."/>
            <person name="Kuyper T.W."/>
            <person name="Franco-Molano E.A."/>
            <person name="Baroni T.J."/>
            <person name="Aanen D.K."/>
        </authorList>
    </citation>
    <scope>NUCLEOTIDE SEQUENCE</scope>
    <source>
        <strain evidence="2">AP01</strain>
        <tissue evidence="2">Mycelium</tissue>
    </source>
</reference>
<dbReference type="InterPro" id="IPR001810">
    <property type="entry name" value="F-box_dom"/>
</dbReference>
<dbReference type="Proteomes" id="UP000775547">
    <property type="component" value="Unassembled WGS sequence"/>
</dbReference>
<dbReference type="PROSITE" id="PS50181">
    <property type="entry name" value="FBOX"/>
    <property type="match status" value="1"/>
</dbReference>
<name>A0A9P7GAE6_9AGAR</name>
<gene>
    <name evidence="2" type="ORF">DXG03_003468</name>
</gene>
<dbReference type="EMBL" id="JABCKV010000021">
    <property type="protein sequence ID" value="KAG5646418.1"/>
    <property type="molecule type" value="Genomic_DNA"/>
</dbReference>
<evidence type="ECO:0000313" key="3">
    <source>
        <dbReference type="Proteomes" id="UP000775547"/>
    </source>
</evidence>
<organism evidence="2 3">
    <name type="scientific">Asterophora parasitica</name>
    <dbReference type="NCBI Taxonomy" id="117018"/>
    <lineage>
        <taxon>Eukaryota</taxon>
        <taxon>Fungi</taxon>
        <taxon>Dikarya</taxon>
        <taxon>Basidiomycota</taxon>
        <taxon>Agaricomycotina</taxon>
        <taxon>Agaricomycetes</taxon>
        <taxon>Agaricomycetidae</taxon>
        <taxon>Agaricales</taxon>
        <taxon>Tricholomatineae</taxon>
        <taxon>Lyophyllaceae</taxon>
        <taxon>Asterophora</taxon>
    </lineage>
</organism>
<reference evidence="2" key="1">
    <citation type="submission" date="2020-07" db="EMBL/GenBank/DDBJ databases">
        <authorList>
            <person name="Nieuwenhuis M."/>
            <person name="Van De Peppel L.J.J."/>
        </authorList>
    </citation>
    <scope>NUCLEOTIDE SEQUENCE</scope>
    <source>
        <strain evidence="2">AP01</strain>
        <tissue evidence="2">Mycelium</tissue>
    </source>
</reference>
<sequence length="308" mass="33545">MFLLQLPVELLDAICEPVRPVDLVSFARTSSSIYPSAQRLLYRHLSLSSHAQNLRAVFAIARKPELARHVRTFSLRLDTSPVFGAFYRLLGVALSSMTELTSLDLFVDPTASWILSQTRHAYPRLLHFASSLPLDDHVAGFLRRTDALLELEIDGSIMPISLPAPILPVASLPRLSQFVGPSHVASAIVPGRPVESIHLPTGDLTVEDVISLANTTAHVVVFGATTSSLPILLLDALSQPPKPSFYEQVATVLTSLPDLKGFELAGMQWGPTKKATQADGNVWQSQPTVGDIVDAEDVDLDSDLFFAY</sequence>
<keyword evidence="3" id="KW-1185">Reference proteome</keyword>
<dbReference type="OrthoDB" id="613763at2759"/>
<evidence type="ECO:0000259" key="1">
    <source>
        <dbReference type="PROSITE" id="PS50181"/>
    </source>
</evidence>
<comment type="caution">
    <text evidence="2">The sequence shown here is derived from an EMBL/GenBank/DDBJ whole genome shotgun (WGS) entry which is preliminary data.</text>
</comment>
<accession>A0A9P7GAE6</accession>
<proteinExistence type="predicted"/>
<protein>
    <recommendedName>
        <fullName evidence="1">F-box domain-containing protein</fullName>
    </recommendedName>
</protein>
<feature type="domain" description="F-box" evidence="1">
    <location>
        <begin position="1"/>
        <end position="45"/>
    </location>
</feature>
<evidence type="ECO:0000313" key="2">
    <source>
        <dbReference type="EMBL" id="KAG5646418.1"/>
    </source>
</evidence>
<dbReference type="AlphaFoldDB" id="A0A9P7GAE6"/>